<accession>A0ACB5UBS7</accession>
<proteinExistence type="predicted"/>
<keyword evidence="2" id="KW-1185">Reference proteome</keyword>
<reference evidence="1" key="1">
    <citation type="submission" date="2023-04" db="EMBL/GenBank/DDBJ databases">
        <title>Ambrosiozyma monospora NBRC 10751.</title>
        <authorList>
            <person name="Ichikawa N."/>
            <person name="Sato H."/>
            <person name="Tonouchi N."/>
        </authorList>
    </citation>
    <scope>NUCLEOTIDE SEQUENCE</scope>
    <source>
        <strain evidence="1">NBRC 10751</strain>
    </source>
</reference>
<name>A0ACB5UBS7_AMBMO</name>
<sequence>MMSVYGLDDDTETLVDGGDADADADTEVNVGGGNKFRDLESQRECLKLLESAFDILKRGVGENLIHDSVLIQLKDELYEKFKTLTKRMKKLKKKAKTKKKQHKYGSTVSVSGLNRIRSLSNETSSSSDGGDSSDGLTSEESSRVPSGSSGTTTSDLNSPLYEGAGVMGTPVDYSSVKSPMSPGTLVRSSTASAATVSGGASGHSTVGRRR</sequence>
<dbReference type="EMBL" id="BSXS01016420">
    <property type="protein sequence ID" value="GMF07726.1"/>
    <property type="molecule type" value="Genomic_DNA"/>
</dbReference>
<dbReference type="Proteomes" id="UP001165064">
    <property type="component" value="Unassembled WGS sequence"/>
</dbReference>
<protein>
    <submittedName>
        <fullName evidence="1">Unnamed protein product</fullName>
    </submittedName>
</protein>
<comment type="caution">
    <text evidence="1">The sequence shown here is derived from an EMBL/GenBank/DDBJ whole genome shotgun (WGS) entry which is preliminary data.</text>
</comment>
<gene>
    <name evidence="1" type="ORF">Amon02_001302600</name>
</gene>
<evidence type="ECO:0000313" key="2">
    <source>
        <dbReference type="Proteomes" id="UP001165064"/>
    </source>
</evidence>
<evidence type="ECO:0000313" key="1">
    <source>
        <dbReference type="EMBL" id="GMF07726.1"/>
    </source>
</evidence>
<organism evidence="1 2">
    <name type="scientific">Ambrosiozyma monospora</name>
    <name type="common">Yeast</name>
    <name type="synonym">Endomycopsis monosporus</name>
    <dbReference type="NCBI Taxonomy" id="43982"/>
    <lineage>
        <taxon>Eukaryota</taxon>
        <taxon>Fungi</taxon>
        <taxon>Dikarya</taxon>
        <taxon>Ascomycota</taxon>
        <taxon>Saccharomycotina</taxon>
        <taxon>Pichiomycetes</taxon>
        <taxon>Pichiales</taxon>
        <taxon>Pichiaceae</taxon>
        <taxon>Ambrosiozyma</taxon>
    </lineage>
</organism>